<dbReference type="RefSeq" id="YP_009807573.1">
    <property type="nucleotide sequence ID" value="NC_048027.1"/>
</dbReference>
<evidence type="ECO:0000313" key="1">
    <source>
        <dbReference type="EMBL" id="AXN53439.1"/>
    </source>
</evidence>
<accession>A0A346FCH5</accession>
<organism evidence="1 2">
    <name type="scientific">Gordonia phage Fryberger</name>
    <dbReference type="NCBI Taxonomy" id="2250392"/>
    <lineage>
        <taxon>Viruses</taxon>
        <taxon>Duplodnaviria</taxon>
        <taxon>Heunggongvirae</taxon>
        <taxon>Uroviricota</taxon>
        <taxon>Caudoviricetes</taxon>
        <taxon>Ronaldovirus</taxon>
        <taxon>Ronaldovirus fryberger</taxon>
    </lineage>
</organism>
<dbReference type="Proteomes" id="UP000259952">
    <property type="component" value="Segment"/>
</dbReference>
<dbReference type="GeneID" id="54998454"/>
<name>A0A346FCH5_9CAUD</name>
<reference evidence="1 2" key="1">
    <citation type="submission" date="2018-06" db="EMBL/GenBank/DDBJ databases">
        <authorList>
            <person name="Searcy Z.E."/>
            <person name="Delesalle V.A."/>
            <person name="Garlena R.A."/>
            <person name="Russell D.A."/>
            <person name="Pope W.H."/>
            <person name="Jacobs-Sera D."/>
            <person name="Hatfull G.F."/>
        </authorList>
    </citation>
    <scope>NUCLEOTIDE SEQUENCE [LARGE SCALE GENOMIC DNA]</scope>
</reference>
<gene>
    <name evidence="1" type="primary">21</name>
    <name evidence="1" type="ORF">SEA_FRYBERGER_21</name>
</gene>
<proteinExistence type="predicted"/>
<protein>
    <submittedName>
        <fullName evidence="1">Uncharacterized protein</fullName>
    </submittedName>
</protein>
<dbReference type="KEGG" id="vg:54998454"/>
<dbReference type="EMBL" id="MH479913">
    <property type="protein sequence ID" value="AXN53439.1"/>
    <property type="molecule type" value="Genomic_DNA"/>
</dbReference>
<keyword evidence="2" id="KW-1185">Reference proteome</keyword>
<sequence length="155" mass="17148">MGFKNWWNKNIVGTQDVTVDGPIVVGDDSFACGDPECWCEPPEDDAQDRLERNPHAVEAIQEGDKDLENGDIVKLHHDADAETWSLADDYALNPPTRDELAGPIDLYPNQIGGAVVTVNGRTVFNSEKRKRKADVTIQFDPDKGLVTLDITELTD</sequence>
<evidence type="ECO:0000313" key="2">
    <source>
        <dbReference type="Proteomes" id="UP000259952"/>
    </source>
</evidence>